<dbReference type="PANTHER" id="PTHR47942:SF63">
    <property type="entry name" value="PENTATRICOPEPTIDE REPEAT-CONTAINING PROTEIN"/>
    <property type="match status" value="1"/>
</dbReference>
<dbReference type="NCBIfam" id="TIGR00756">
    <property type="entry name" value="PPR"/>
    <property type="match status" value="2"/>
</dbReference>
<dbReference type="PANTHER" id="PTHR47942">
    <property type="entry name" value="TETRATRICOPEPTIDE REPEAT (TPR)-LIKE SUPERFAMILY PROTEIN-RELATED"/>
    <property type="match status" value="1"/>
</dbReference>
<dbReference type="InterPro" id="IPR002885">
    <property type="entry name" value="PPR_rpt"/>
</dbReference>
<accession>A0A7S3V4Y8</accession>
<evidence type="ECO:0000256" key="1">
    <source>
        <dbReference type="ARBA" id="ARBA00022737"/>
    </source>
</evidence>
<name>A0A7S3V4Y8_9STRA</name>
<dbReference type="Pfam" id="PF01535">
    <property type="entry name" value="PPR"/>
    <property type="match status" value="3"/>
</dbReference>
<dbReference type="InterPro" id="IPR051222">
    <property type="entry name" value="PPR/CCM1_RNA-binding"/>
</dbReference>
<sequence>MYFSRLILFSLIHEVFPFSSPALALRRNCYCRSLGLFSSLETAAGVIGDDVSMQVDVHIDDLFRSENLTELDTNTSEKIMKATHGILSTKEIFPNHSLIEDAIYVIESGWAKAKSKSGFEVIEQIILHLEQLEVELPISLYTMASDSARSPERAESMIRRAEKKYNAILDAFARESRNRSSLEKAERLLDTMIERNIANIISFNTLMNAYAKLGDESAVEDLFRKVESMDVDFQPDVFTYTTLIDAITRSSDFNRAERAETILAKMENMVLQGNKGVEPTTITYNAILHAWSSSGKRDAAKRAEQLLSRMEEIYQSGENEKAEPNVISYTSVIDSYARSGSSIDAERIFKRMEYMFEGGNVAAKPNAQSFNAVINSWVQNKSHPGAALRAESILVRMMQLSKKGNENVRPNVITFSTVINGWSKCASEEEGAAARAERVFKTMLREYKEGNESAKPNIISYCSLIDAYVKSNDSGSLERAEAIYDSISTAYMKGTNDIKPSKVFANQIISGWSTSGRDDAGEKAERILDHLNELSNIHGVTDVEADARTYTSTISAYAKSKKYQKANKCKELLDEMVISYENGNRNAKPNVFAYTAVINSCAHTSGGIKERKEALGIATSTYKELCSSEYDAPNHITYAMFLRSIINLIPEESLARKTTATSVFKKCRESGQVTLLIMQLLEKAFDVEQVEQITGMKRNRDGKVVIEDTPEKWKFIDESLNRKGKRRRRTFGN</sequence>
<dbReference type="Pfam" id="PF13812">
    <property type="entry name" value="PPR_3"/>
    <property type="match status" value="1"/>
</dbReference>
<evidence type="ECO:0000256" key="2">
    <source>
        <dbReference type="PROSITE-ProRule" id="PRU00708"/>
    </source>
</evidence>
<evidence type="ECO:0008006" key="5">
    <source>
        <dbReference type="Google" id="ProtNLM"/>
    </source>
</evidence>
<dbReference type="PROSITE" id="PS51375">
    <property type="entry name" value="PPR"/>
    <property type="match status" value="2"/>
</dbReference>
<reference evidence="4" key="1">
    <citation type="submission" date="2021-01" db="EMBL/GenBank/DDBJ databases">
        <authorList>
            <person name="Corre E."/>
            <person name="Pelletier E."/>
            <person name="Niang G."/>
            <person name="Scheremetjew M."/>
            <person name="Finn R."/>
            <person name="Kale V."/>
            <person name="Holt S."/>
            <person name="Cochrane G."/>
            <person name="Meng A."/>
            <person name="Brown T."/>
            <person name="Cohen L."/>
        </authorList>
    </citation>
    <scope>NUCLEOTIDE SEQUENCE</scope>
    <source>
        <strain evidence="4">MM31A-1</strain>
    </source>
</reference>
<evidence type="ECO:0000256" key="3">
    <source>
        <dbReference type="SAM" id="SignalP"/>
    </source>
</evidence>
<proteinExistence type="predicted"/>
<keyword evidence="1" id="KW-0677">Repeat</keyword>
<gene>
    <name evidence="4" type="ORF">CDEB00056_LOCUS2099</name>
</gene>
<dbReference type="InterPro" id="IPR011990">
    <property type="entry name" value="TPR-like_helical_dom_sf"/>
</dbReference>
<feature type="repeat" description="PPR" evidence="2">
    <location>
        <begin position="199"/>
        <end position="233"/>
    </location>
</feature>
<dbReference type="AlphaFoldDB" id="A0A7S3V4Y8"/>
<feature type="repeat" description="PPR" evidence="2">
    <location>
        <begin position="325"/>
        <end position="355"/>
    </location>
</feature>
<keyword evidence="3" id="KW-0732">Signal</keyword>
<dbReference type="Gene3D" id="1.25.40.10">
    <property type="entry name" value="Tetratricopeptide repeat domain"/>
    <property type="match status" value="4"/>
</dbReference>
<dbReference type="EMBL" id="HBIO01003103">
    <property type="protein sequence ID" value="CAE0457258.1"/>
    <property type="molecule type" value="Transcribed_RNA"/>
</dbReference>
<feature type="chain" id="PRO_5031226006" description="Pentacotripeptide-repeat region of PRORP domain-containing protein" evidence="3">
    <location>
        <begin position="18"/>
        <end position="733"/>
    </location>
</feature>
<organism evidence="4">
    <name type="scientific">Chaetoceros debilis</name>
    <dbReference type="NCBI Taxonomy" id="122233"/>
    <lineage>
        <taxon>Eukaryota</taxon>
        <taxon>Sar</taxon>
        <taxon>Stramenopiles</taxon>
        <taxon>Ochrophyta</taxon>
        <taxon>Bacillariophyta</taxon>
        <taxon>Coscinodiscophyceae</taxon>
        <taxon>Chaetocerotophycidae</taxon>
        <taxon>Chaetocerotales</taxon>
        <taxon>Chaetocerotaceae</taxon>
        <taxon>Chaetoceros</taxon>
    </lineage>
</organism>
<protein>
    <recommendedName>
        <fullName evidence="5">Pentacotripeptide-repeat region of PRORP domain-containing protein</fullName>
    </recommendedName>
</protein>
<feature type="signal peptide" evidence="3">
    <location>
        <begin position="1"/>
        <end position="17"/>
    </location>
</feature>
<evidence type="ECO:0000313" key="4">
    <source>
        <dbReference type="EMBL" id="CAE0457258.1"/>
    </source>
</evidence>